<accession>A0ABS4CNA3</accession>
<dbReference type="Pfam" id="PF13731">
    <property type="entry name" value="WxL"/>
    <property type="match status" value="1"/>
</dbReference>
<dbReference type="Gene3D" id="3.10.20.320">
    <property type="entry name" value="Putative peptidoglycan bound protein (lpxtg motif)"/>
    <property type="match status" value="1"/>
</dbReference>
<proteinExistence type="predicted"/>
<evidence type="ECO:0000256" key="1">
    <source>
        <dbReference type="ARBA" id="ARBA00022737"/>
    </source>
</evidence>
<evidence type="ECO:0000259" key="2">
    <source>
        <dbReference type="Pfam" id="PF06458"/>
    </source>
</evidence>
<feature type="domain" description="WxL" evidence="3">
    <location>
        <begin position="740"/>
        <end position="808"/>
    </location>
</feature>
<dbReference type="EMBL" id="JAEDXU010000008">
    <property type="protein sequence ID" value="MBP1047515.1"/>
    <property type="molecule type" value="Genomic_DNA"/>
</dbReference>
<protein>
    <submittedName>
        <fullName evidence="4">WxL domain-containing protein</fullName>
    </submittedName>
</protein>
<evidence type="ECO:0000313" key="5">
    <source>
        <dbReference type="Proteomes" id="UP000673375"/>
    </source>
</evidence>
<keyword evidence="1" id="KW-0677">Repeat</keyword>
<organism evidence="4 5">
    <name type="scientific">Enterococcus larvae</name>
    <dbReference type="NCBI Taxonomy" id="2794352"/>
    <lineage>
        <taxon>Bacteria</taxon>
        <taxon>Bacillati</taxon>
        <taxon>Bacillota</taxon>
        <taxon>Bacilli</taxon>
        <taxon>Lactobacillales</taxon>
        <taxon>Enterococcaceae</taxon>
        <taxon>Enterococcus</taxon>
    </lineage>
</organism>
<dbReference type="Proteomes" id="UP000673375">
    <property type="component" value="Unassembled WGS sequence"/>
</dbReference>
<sequence length="896" mass="98673">MKKRISKRNAFILSLTSIIAFNLMYYFSTQQSLLAAPVSQGYEDILANPSVNKVGNSGSDAEIPGDYGFMLKVQDDTTYEGINPSQVAQYRTSQSNIYRFTKGSSLEQGVWIRNAGFYNGEKIDVKLVIDSLNFKNNPYFNFFALNPSEKGNTSQLPTGSISKWEEAYFMVGSSSLFNSGFYDTYTTGDTAEYHYEFYDQSGARINIKGSWNYNNINSLKSVSVPFQNDFENIYVKQDSWIGYKTDTPAAGELELYGETENMNDEKSRLTYLYSGNSYATNMIFRGTSDNRMGVLYSNESLARIAPATPIVIGEKNSAGNAESDYLELRYSILQNVMDNKKENRNSSVIINTETPDFYSIDSIKVYEFGRSEDVSGRFNITMTDNKAVLEAIDPTSDAFNGQIYEIKVIAKKNSKFSFDKVLYNYQTGGVDDGHMIFEEGGPKTTTSYKYNDPTNISIIKFEGTLEAEVVDGQSQAKVRYDGVPSADAREDVAYPVGTDFGSLTQQEIEDTLIENISVDTGNIPLDEITSIVIDDTRLPDTSTPGEKIIYVVLTTKQGVSTTVAVPVTLGQASADLTVRFVDADGNDIVGYTPVVITGVIGETVDLTREDDVTNVLDALTLAGYDIKQPDGRPTNEAAVEFVEGGSEVKYVLTKAAGTVTVEFYYMSKQGVETVVQEAAPVVLTNKEVGTSLDLTLESSVTDAISAIVATGRYTLLDTGRPSDETAVIVERTAKTVKYIFTGQLKLESVPTLDFRKQSVTATDGVKVDNPSLIENENYTAADNVDNKDKLIVSDYRSVANGWTLSVKLLSPLLPDEENPDMAYVLADAIRYDTGSEEVIITEELRDIVSETHEGQYDVSSTWTPAGKGFKLELPAGAVNKMGKYKATMQYVLANTP</sequence>
<feature type="domain" description="MucBP" evidence="2">
    <location>
        <begin position="576"/>
        <end position="651"/>
    </location>
</feature>
<gene>
    <name evidence="4" type="ORF">I6N96_14610</name>
</gene>
<keyword evidence="5" id="KW-1185">Reference proteome</keyword>
<name>A0ABS4CNA3_9ENTE</name>
<evidence type="ECO:0000259" key="3">
    <source>
        <dbReference type="Pfam" id="PF13731"/>
    </source>
</evidence>
<reference evidence="4 5" key="1">
    <citation type="submission" date="2020-12" db="EMBL/GenBank/DDBJ databases">
        <title>Vagococcus allomyrinae sp. nov. and Enterococcus lavae sp. nov., isolated from the larvae of Allomyrina dichotoma.</title>
        <authorList>
            <person name="Lee S.D."/>
        </authorList>
    </citation>
    <scope>NUCLEOTIDE SEQUENCE [LARGE SCALE GENOMIC DNA]</scope>
    <source>
        <strain evidence="4 5">BWM-S5</strain>
    </source>
</reference>
<dbReference type="InterPro" id="IPR027994">
    <property type="entry name" value="WxL_dom"/>
</dbReference>
<evidence type="ECO:0000313" key="4">
    <source>
        <dbReference type="EMBL" id="MBP1047515.1"/>
    </source>
</evidence>
<dbReference type="InterPro" id="IPR009459">
    <property type="entry name" value="MucBP_dom"/>
</dbReference>
<dbReference type="RefSeq" id="WP_209558296.1">
    <property type="nucleotide sequence ID" value="NZ_JAEDXU010000008.1"/>
</dbReference>
<dbReference type="Pfam" id="PF06458">
    <property type="entry name" value="MucBP"/>
    <property type="match status" value="1"/>
</dbReference>
<comment type="caution">
    <text evidence="4">The sequence shown here is derived from an EMBL/GenBank/DDBJ whole genome shotgun (WGS) entry which is preliminary data.</text>
</comment>